<feature type="domain" description="HTH arsR-type" evidence="1">
    <location>
        <begin position="1"/>
        <end position="95"/>
    </location>
</feature>
<keyword evidence="3" id="KW-1185">Reference proteome</keyword>
<dbReference type="SMART" id="SM00418">
    <property type="entry name" value="HTH_ARSR"/>
    <property type="match status" value="1"/>
</dbReference>
<accession>A0ABT6ZU70</accession>
<dbReference type="EMBL" id="JANCPR020000009">
    <property type="protein sequence ID" value="MDJ1132607.1"/>
    <property type="molecule type" value="Genomic_DNA"/>
</dbReference>
<dbReference type="InterPro" id="IPR036388">
    <property type="entry name" value="WH-like_DNA-bd_sf"/>
</dbReference>
<proteinExistence type="predicted"/>
<dbReference type="InterPro" id="IPR011991">
    <property type="entry name" value="ArsR-like_HTH"/>
</dbReference>
<dbReference type="SUPFAM" id="SSF46785">
    <property type="entry name" value="Winged helix' DNA-binding domain"/>
    <property type="match status" value="1"/>
</dbReference>
<comment type="caution">
    <text evidence="2">The sequence shown here is derived from an EMBL/GenBank/DDBJ whole genome shotgun (WGS) entry which is preliminary data.</text>
</comment>
<dbReference type="CDD" id="cd00090">
    <property type="entry name" value="HTH_ARSR"/>
    <property type="match status" value="1"/>
</dbReference>
<name>A0ABT6ZU70_9ACTN</name>
<gene>
    <name evidence="2" type="ORF">NMN56_011730</name>
</gene>
<protein>
    <submittedName>
        <fullName evidence="2">Helix-turn-helix domain-containing protein</fullName>
    </submittedName>
</protein>
<organism evidence="2 3">
    <name type="scientific">Streptomyces iconiensis</name>
    <dbReference type="NCBI Taxonomy" id="1384038"/>
    <lineage>
        <taxon>Bacteria</taxon>
        <taxon>Bacillati</taxon>
        <taxon>Actinomycetota</taxon>
        <taxon>Actinomycetes</taxon>
        <taxon>Kitasatosporales</taxon>
        <taxon>Streptomycetaceae</taxon>
        <taxon>Streptomyces</taxon>
    </lineage>
</organism>
<sequence length="120" mass="13596">MNENERRPLDLIFEALAHPVRRKMVERLSRGSATLGELAGPLALPPQIVAEQLHVLVVSGLVRWERSGTECSCRLVPSVLAQAERWLGDRESSWESRRLDRLQDYLAEGQERASRRTAPP</sequence>
<dbReference type="InterPro" id="IPR036390">
    <property type="entry name" value="WH_DNA-bd_sf"/>
</dbReference>
<evidence type="ECO:0000313" key="2">
    <source>
        <dbReference type="EMBL" id="MDJ1132607.1"/>
    </source>
</evidence>
<reference evidence="2 3" key="1">
    <citation type="submission" date="2023-05" db="EMBL/GenBank/DDBJ databases">
        <title>Streptantibioticus silvisoli sp. nov., acidotolerant actinomycetes 1 from pine litter.</title>
        <authorList>
            <person name="Swiecimska M."/>
            <person name="Golinska P."/>
            <person name="Sangal V."/>
            <person name="Wachnowicz B."/>
            <person name="Goodfellow M."/>
        </authorList>
    </citation>
    <scope>NUCLEOTIDE SEQUENCE [LARGE SCALE GENOMIC DNA]</scope>
    <source>
        <strain evidence="2 3">DSM 42109</strain>
    </source>
</reference>
<evidence type="ECO:0000259" key="1">
    <source>
        <dbReference type="PROSITE" id="PS50987"/>
    </source>
</evidence>
<dbReference type="PANTHER" id="PTHR38600:SF2">
    <property type="entry name" value="SLL0088 PROTEIN"/>
    <property type="match status" value="1"/>
</dbReference>
<dbReference type="Gene3D" id="1.10.10.10">
    <property type="entry name" value="Winged helix-like DNA-binding domain superfamily/Winged helix DNA-binding domain"/>
    <property type="match status" value="1"/>
</dbReference>
<evidence type="ECO:0000313" key="3">
    <source>
        <dbReference type="Proteomes" id="UP001214441"/>
    </source>
</evidence>
<dbReference type="RefSeq" id="WP_274044050.1">
    <property type="nucleotide sequence ID" value="NZ_JANCPR020000009.1"/>
</dbReference>
<dbReference type="PROSITE" id="PS50987">
    <property type="entry name" value="HTH_ARSR_2"/>
    <property type="match status" value="1"/>
</dbReference>
<dbReference type="Pfam" id="PF12840">
    <property type="entry name" value="HTH_20"/>
    <property type="match status" value="1"/>
</dbReference>
<dbReference type="PANTHER" id="PTHR38600">
    <property type="entry name" value="TRANSCRIPTIONAL REGULATORY PROTEIN"/>
    <property type="match status" value="1"/>
</dbReference>
<dbReference type="Proteomes" id="UP001214441">
    <property type="component" value="Unassembled WGS sequence"/>
</dbReference>
<dbReference type="InterPro" id="IPR001845">
    <property type="entry name" value="HTH_ArsR_DNA-bd_dom"/>
</dbReference>